<protein>
    <recommendedName>
        <fullName evidence="3">DDE Tnp4 domain-containing protein</fullName>
    </recommendedName>
</protein>
<evidence type="ECO:0000313" key="1">
    <source>
        <dbReference type="EMBL" id="KAJ8966364.1"/>
    </source>
</evidence>
<comment type="caution">
    <text evidence="1">The sequence shown here is derived from an EMBL/GenBank/DDBJ whole genome shotgun (WGS) entry which is preliminary data.</text>
</comment>
<dbReference type="Proteomes" id="UP001162156">
    <property type="component" value="Unassembled WGS sequence"/>
</dbReference>
<proteinExistence type="predicted"/>
<accession>A0AAV8ZMH4</accession>
<name>A0AAV8ZMH4_9CUCU</name>
<evidence type="ECO:0000313" key="2">
    <source>
        <dbReference type="Proteomes" id="UP001162156"/>
    </source>
</evidence>
<dbReference type="EMBL" id="JANEYF010001022">
    <property type="protein sequence ID" value="KAJ8966364.1"/>
    <property type="molecule type" value="Genomic_DNA"/>
</dbReference>
<organism evidence="1 2">
    <name type="scientific">Rhamnusium bicolor</name>
    <dbReference type="NCBI Taxonomy" id="1586634"/>
    <lineage>
        <taxon>Eukaryota</taxon>
        <taxon>Metazoa</taxon>
        <taxon>Ecdysozoa</taxon>
        <taxon>Arthropoda</taxon>
        <taxon>Hexapoda</taxon>
        <taxon>Insecta</taxon>
        <taxon>Pterygota</taxon>
        <taxon>Neoptera</taxon>
        <taxon>Endopterygota</taxon>
        <taxon>Coleoptera</taxon>
        <taxon>Polyphaga</taxon>
        <taxon>Cucujiformia</taxon>
        <taxon>Chrysomeloidea</taxon>
        <taxon>Cerambycidae</taxon>
        <taxon>Lepturinae</taxon>
        <taxon>Rhagiini</taxon>
        <taxon>Rhamnusium</taxon>
    </lineage>
</organism>
<keyword evidence="2" id="KW-1185">Reference proteome</keyword>
<sequence length="67" mass="8049">MYDSNKAVFNYQLSRARRLTENAFGILCHTFRIFFYPYKYQNFHCRSDCSCLLLLRNVLCTQPSKKN</sequence>
<dbReference type="AlphaFoldDB" id="A0AAV8ZMH4"/>
<reference evidence="1" key="1">
    <citation type="journal article" date="2023" name="Insect Mol. Biol.">
        <title>Genome sequencing provides insights into the evolution of gene families encoding plant cell wall-degrading enzymes in longhorned beetles.</title>
        <authorList>
            <person name="Shin N.R."/>
            <person name="Okamura Y."/>
            <person name="Kirsch R."/>
            <person name="Pauchet Y."/>
        </authorList>
    </citation>
    <scope>NUCLEOTIDE SEQUENCE</scope>
    <source>
        <strain evidence="1">RBIC_L_NR</strain>
    </source>
</reference>
<evidence type="ECO:0008006" key="3">
    <source>
        <dbReference type="Google" id="ProtNLM"/>
    </source>
</evidence>
<gene>
    <name evidence="1" type="ORF">NQ314_003565</name>
</gene>